<reference evidence="3" key="3">
    <citation type="journal article" date="2017" name="Nature">
        <title>Genome sequence of the progenitor of the wheat D genome Aegilops tauschii.</title>
        <authorList>
            <person name="Luo M.C."/>
            <person name="Gu Y.Q."/>
            <person name="Puiu D."/>
            <person name="Wang H."/>
            <person name="Twardziok S.O."/>
            <person name="Deal K.R."/>
            <person name="Huo N."/>
            <person name="Zhu T."/>
            <person name="Wang L."/>
            <person name="Wang Y."/>
            <person name="McGuire P.E."/>
            <person name="Liu S."/>
            <person name="Long H."/>
            <person name="Ramasamy R.K."/>
            <person name="Rodriguez J.C."/>
            <person name="Van S.L."/>
            <person name="Yuan L."/>
            <person name="Wang Z."/>
            <person name="Xia Z."/>
            <person name="Xiao L."/>
            <person name="Anderson O.D."/>
            <person name="Ouyang S."/>
            <person name="Liang Y."/>
            <person name="Zimin A.V."/>
            <person name="Pertea G."/>
            <person name="Qi P."/>
            <person name="Bennetzen J.L."/>
            <person name="Dai X."/>
            <person name="Dawson M.W."/>
            <person name="Muller H.G."/>
            <person name="Kugler K."/>
            <person name="Rivarola-Duarte L."/>
            <person name="Spannagl M."/>
            <person name="Mayer K.F.X."/>
            <person name="Lu F.H."/>
            <person name="Bevan M.W."/>
            <person name="Leroy P."/>
            <person name="Li P."/>
            <person name="You F.M."/>
            <person name="Sun Q."/>
            <person name="Liu Z."/>
            <person name="Lyons E."/>
            <person name="Wicker T."/>
            <person name="Salzberg S.L."/>
            <person name="Devos K.M."/>
            <person name="Dvorak J."/>
        </authorList>
    </citation>
    <scope>NUCLEOTIDE SEQUENCE [LARGE SCALE GENOMIC DNA]</scope>
    <source>
        <strain evidence="3">cv. AL8/78</strain>
    </source>
</reference>
<feature type="domain" description="Reverse transcriptase zinc-binding" evidence="2">
    <location>
        <begin position="47"/>
        <end position="130"/>
    </location>
</feature>
<protein>
    <recommendedName>
        <fullName evidence="2">Reverse transcriptase zinc-binding domain-containing protein</fullName>
    </recommendedName>
</protein>
<sequence>MGTRYPRSPWPPRDRPVPASLAGRTDTTLSNEPDRLCWKWTANGTYSGQSCCSATFHGSTLCCSWKLVWKSWAPLQVRFFHWLANQDCCCTADRLARRGLQHHPCCLLCDQAPETIQHLVLACPFARQAWHVTLAWLHIPAPAPEHDPSVMDWWLHAKDTTPPTQRKALQSVALLVPWMIWKHMNEFVFDNVTPSTTRLLDKIKDKIRWWAKAGTQGLKSCPAPILACPLICMIVL</sequence>
<dbReference type="EnsemblPlants" id="AET3Gv21167200.16">
    <property type="protein sequence ID" value="AET3Gv21167200.16"/>
    <property type="gene ID" value="AET3Gv21167200"/>
</dbReference>
<proteinExistence type="predicted"/>
<feature type="region of interest" description="Disordered" evidence="1">
    <location>
        <begin position="1"/>
        <end position="27"/>
    </location>
</feature>
<keyword evidence="4" id="KW-1185">Reference proteome</keyword>
<evidence type="ECO:0000256" key="1">
    <source>
        <dbReference type="SAM" id="MobiDB-lite"/>
    </source>
</evidence>
<dbReference type="Gramene" id="AET3Gv21167200.16">
    <property type="protein sequence ID" value="AET3Gv21167200.16"/>
    <property type="gene ID" value="AET3Gv21167200"/>
</dbReference>
<reference evidence="3" key="4">
    <citation type="submission" date="2019-03" db="UniProtKB">
        <authorList>
            <consortium name="EnsemblPlants"/>
        </authorList>
    </citation>
    <scope>IDENTIFICATION</scope>
</reference>
<evidence type="ECO:0000313" key="3">
    <source>
        <dbReference type="EnsemblPlants" id="AET3Gv21167200.16"/>
    </source>
</evidence>
<dbReference type="AlphaFoldDB" id="A0A453GR76"/>
<reference evidence="3" key="5">
    <citation type="journal article" date="2021" name="G3 (Bethesda)">
        <title>Aegilops tauschii genome assembly Aet v5.0 features greater sequence contiguity and improved annotation.</title>
        <authorList>
            <person name="Wang L."/>
            <person name="Zhu T."/>
            <person name="Rodriguez J.C."/>
            <person name="Deal K.R."/>
            <person name="Dubcovsky J."/>
            <person name="McGuire P.E."/>
            <person name="Lux T."/>
            <person name="Spannagl M."/>
            <person name="Mayer K.F.X."/>
            <person name="Baldrich P."/>
            <person name="Meyers B.C."/>
            <person name="Huo N."/>
            <person name="Gu Y.Q."/>
            <person name="Zhou H."/>
            <person name="Devos K.M."/>
            <person name="Bennetzen J.L."/>
            <person name="Unver T."/>
            <person name="Budak H."/>
            <person name="Gulick P.J."/>
            <person name="Galiba G."/>
            <person name="Kalapos B."/>
            <person name="Nelson D.R."/>
            <person name="Li P."/>
            <person name="You F.M."/>
            <person name="Luo M.C."/>
            <person name="Dvorak J."/>
        </authorList>
    </citation>
    <scope>NUCLEOTIDE SEQUENCE [LARGE SCALE GENOMIC DNA]</scope>
    <source>
        <strain evidence="3">cv. AL8/78</strain>
    </source>
</reference>
<organism evidence="3 4">
    <name type="scientific">Aegilops tauschii subsp. strangulata</name>
    <name type="common">Goatgrass</name>
    <dbReference type="NCBI Taxonomy" id="200361"/>
    <lineage>
        <taxon>Eukaryota</taxon>
        <taxon>Viridiplantae</taxon>
        <taxon>Streptophyta</taxon>
        <taxon>Embryophyta</taxon>
        <taxon>Tracheophyta</taxon>
        <taxon>Spermatophyta</taxon>
        <taxon>Magnoliopsida</taxon>
        <taxon>Liliopsida</taxon>
        <taxon>Poales</taxon>
        <taxon>Poaceae</taxon>
        <taxon>BOP clade</taxon>
        <taxon>Pooideae</taxon>
        <taxon>Triticodae</taxon>
        <taxon>Triticeae</taxon>
        <taxon>Triticinae</taxon>
        <taxon>Aegilops</taxon>
    </lineage>
</organism>
<dbReference type="Pfam" id="PF13966">
    <property type="entry name" value="zf-RVT"/>
    <property type="match status" value="1"/>
</dbReference>
<dbReference type="InterPro" id="IPR026960">
    <property type="entry name" value="RVT-Znf"/>
</dbReference>
<evidence type="ECO:0000259" key="2">
    <source>
        <dbReference type="Pfam" id="PF13966"/>
    </source>
</evidence>
<reference evidence="4" key="1">
    <citation type="journal article" date="2014" name="Science">
        <title>Ancient hybridizations among the ancestral genomes of bread wheat.</title>
        <authorList>
            <consortium name="International Wheat Genome Sequencing Consortium,"/>
            <person name="Marcussen T."/>
            <person name="Sandve S.R."/>
            <person name="Heier L."/>
            <person name="Spannagl M."/>
            <person name="Pfeifer M."/>
            <person name="Jakobsen K.S."/>
            <person name="Wulff B.B."/>
            <person name="Steuernagel B."/>
            <person name="Mayer K.F."/>
            <person name="Olsen O.A."/>
        </authorList>
    </citation>
    <scope>NUCLEOTIDE SEQUENCE [LARGE SCALE GENOMIC DNA]</scope>
    <source>
        <strain evidence="4">cv. AL8/78</strain>
    </source>
</reference>
<dbReference type="Proteomes" id="UP000015105">
    <property type="component" value="Chromosome 3D"/>
</dbReference>
<accession>A0A453GR76</accession>
<reference evidence="4" key="2">
    <citation type="journal article" date="2017" name="Nat. Plants">
        <title>The Aegilops tauschii genome reveals multiple impacts of transposons.</title>
        <authorList>
            <person name="Zhao G."/>
            <person name="Zou C."/>
            <person name="Li K."/>
            <person name="Wang K."/>
            <person name="Li T."/>
            <person name="Gao L."/>
            <person name="Zhang X."/>
            <person name="Wang H."/>
            <person name="Yang Z."/>
            <person name="Liu X."/>
            <person name="Jiang W."/>
            <person name="Mao L."/>
            <person name="Kong X."/>
            <person name="Jiao Y."/>
            <person name="Jia J."/>
        </authorList>
    </citation>
    <scope>NUCLEOTIDE SEQUENCE [LARGE SCALE GENOMIC DNA]</scope>
    <source>
        <strain evidence="4">cv. AL8/78</strain>
    </source>
</reference>
<evidence type="ECO:0000313" key="4">
    <source>
        <dbReference type="Proteomes" id="UP000015105"/>
    </source>
</evidence>
<name>A0A453GR76_AEGTS</name>